<reference evidence="2" key="1">
    <citation type="submission" date="2018-05" db="EMBL/GenBank/DDBJ databases">
        <authorList>
            <person name="Lanie J.A."/>
            <person name="Ng W.-L."/>
            <person name="Kazmierczak K.M."/>
            <person name="Andrzejewski T.M."/>
            <person name="Davidsen T.M."/>
            <person name="Wayne K.J."/>
            <person name="Tettelin H."/>
            <person name="Glass J.I."/>
            <person name="Rusch D."/>
            <person name="Podicherti R."/>
            <person name="Tsui H.-C.T."/>
            <person name="Winkler M.E."/>
        </authorList>
    </citation>
    <scope>NUCLEOTIDE SEQUENCE</scope>
</reference>
<dbReference type="AlphaFoldDB" id="A0A382NS38"/>
<name>A0A382NS38_9ZZZZ</name>
<dbReference type="InterPro" id="IPR011040">
    <property type="entry name" value="Sialidase"/>
</dbReference>
<accession>A0A382NS38</accession>
<dbReference type="Pfam" id="PF13088">
    <property type="entry name" value="BNR_2"/>
    <property type="match status" value="1"/>
</dbReference>
<dbReference type="SUPFAM" id="SSF50939">
    <property type="entry name" value="Sialidases"/>
    <property type="match status" value="1"/>
</dbReference>
<dbReference type="Gene3D" id="2.120.10.10">
    <property type="match status" value="1"/>
</dbReference>
<proteinExistence type="predicted"/>
<dbReference type="CDD" id="cd15482">
    <property type="entry name" value="Sialidase_non-viral"/>
    <property type="match status" value="1"/>
</dbReference>
<feature type="domain" description="Sialidase" evidence="1">
    <location>
        <begin position="67"/>
        <end position="151"/>
    </location>
</feature>
<feature type="non-terminal residue" evidence="2">
    <location>
        <position position="1"/>
    </location>
</feature>
<organism evidence="2">
    <name type="scientific">marine metagenome</name>
    <dbReference type="NCBI Taxonomy" id="408172"/>
    <lineage>
        <taxon>unclassified sequences</taxon>
        <taxon>metagenomes</taxon>
        <taxon>ecological metagenomes</taxon>
    </lineage>
</organism>
<protein>
    <recommendedName>
        <fullName evidence="1">Sialidase domain-containing protein</fullName>
    </recommendedName>
</protein>
<evidence type="ECO:0000313" key="2">
    <source>
        <dbReference type="EMBL" id="SVC63440.1"/>
    </source>
</evidence>
<gene>
    <name evidence="2" type="ORF">METZ01_LOCUS316294</name>
</gene>
<dbReference type="InterPro" id="IPR036278">
    <property type="entry name" value="Sialidase_sf"/>
</dbReference>
<sequence length="243" mass="27172">PDGDDLLYLACATTGDASLCWPTPTAAGVCRWQFREDRWQLTHFEPVAMSRQADEPRILYDEPVELAAAEPSLVRDHDGSLLFTARMCGDDEEDHVIRVWRSSDGGRSWSTVIEQSQARGQAPITINRASDGTVYLAANALGRERDLLWLWPLNEQRTGLLEGMEIRDALEEFGPPPTGPVWFMDHPTAVTLRLSDGQWHHILVCRLMDRGEHAGAAPPPQTGMYVEEVTSSGPAIPEWHFED</sequence>
<evidence type="ECO:0000259" key="1">
    <source>
        <dbReference type="Pfam" id="PF13088"/>
    </source>
</evidence>
<dbReference type="EMBL" id="UINC01102094">
    <property type="protein sequence ID" value="SVC63440.1"/>
    <property type="molecule type" value="Genomic_DNA"/>
</dbReference>